<dbReference type="Gene3D" id="3.40.50.150">
    <property type="entry name" value="Vaccinia Virus protein VP39"/>
    <property type="match status" value="1"/>
</dbReference>
<dbReference type="SUPFAM" id="SSF53335">
    <property type="entry name" value="S-adenosyl-L-methionine-dependent methyltransferases"/>
    <property type="match status" value="1"/>
</dbReference>
<dbReference type="InterPro" id="IPR041698">
    <property type="entry name" value="Methyltransf_25"/>
</dbReference>
<sequence>METYYRARAPEYEKVYKRSEQVCEHELLELRDAMTRLFSDKSILEVACGTGYWTQFLAQVASHIVAVDKSQEMLQIAKNKNLDARTVRFCLGDAYNLNNLPGDFDGGVANFWLSHVPKCRIHEFLDHWHARLGRDAIVFMADNVYMDGVGGELISKASDKNTYKMRTLEDGRTYEVLKNYYSQDELRSLFYPYADGLQIHVGQCYWWLSYRVKGERRA</sequence>
<proteinExistence type="predicted"/>
<dbReference type="Pfam" id="PF13649">
    <property type="entry name" value="Methyltransf_25"/>
    <property type="match status" value="1"/>
</dbReference>
<feature type="domain" description="Methyltransferase" evidence="2">
    <location>
        <begin position="43"/>
        <end position="132"/>
    </location>
</feature>
<dbReference type="CDD" id="cd02440">
    <property type="entry name" value="AdoMet_MTases"/>
    <property type="match status" value="1"/>
</dbReference>
<dbReference type="Proteomes" id="UP000192660">
    <property type="component" value="Unassembled WGS sequence"/>
</dbReference>
<evidence type="ECO:0000313" key="4">
    <source>
        <dbReference type="Proteomes" id="UP000192660"/>
    </source>
</evidence>
<reference evidence="4" key="1">
    <citation type="submission" date="2017-04" db="EMBL/GenBank/DDBJ databases">
        <authorList>
            <person name="Varghese N."/>
            <person name="Submissions S."/>
        </authorList>
    </citation>
    <scope>NUCLEOTIDE SEQUENCE [LARGE SCALE GENOMIC DNA]</scope>
    <source>
        <strain evidence="4">DSM 9293</strain>
    </source>
</reference>
<evidence type="ECO:0000259" key="2">
    <source>
        <dbReference type="Pfam" id="PF13649"/>
    </source>
</evidence>
<dbReference type="RefSeq" id="WP_028962164.1">
    <property type="nucleotide sequence ID" value="NZ_FWWY01000001.1"/>
</dbReference>
<dbReference type="OrthoDB" id="9774345at2"/>
<keyword evidence="3" id="KW-0489">Methyltransferase</keyword>
<dbReference type="EMBL" id="FWWY01000001">
    <property type="protein sequence ID" value="SMC03038.1"/>
    <property type="molecule type" value="Genomic_DNA"/>
</dbReference>
<accession>A0A1W1W9Q1</accession>
<dbReference type="GO" id="GO:0032259">
    <property type="term" value="P:methylation"/>
    <property type="evidence" value="ECO:0007669"/>
    <property type="project" value="UniProtKB-KW"/>
</dbReference>
<dbReference type="GO" id="GO:0008168">
    <property type="term" value="F:methyltransferase activity"/>
    <property type="evidence" value="ECO:0007669"/>
    <property type="project" value="UniProtKB-KW"/>
</dbReference>
<keyword evidence="1 3" id="KW-0808">Transferase</keyword>
<evidence type="ECO:0000313" key="3">
    <source>
        <dbReference type="EMBL" id="SMC03038.1"/>
    </source>
</evidence>
<evidence type="ECO:0000256" key="1">
    <source>
        <dbReference type="ARBA" id="ARBA00022679"/>
    </source>
</evidence>
<keyword evidence="4" id="KW-1185">Reference proteome</keyword>
<organism evidence="3 4">
    <name type="scientific">Sulfobacillus thermosulfidooxidans (strain DSM 9293 / VKM B-1269 / AT-1)</name>
    <dbReference type="NCBI Taxonomy" id="929705"/>
    <lineage>
        <taxon>Bacteria</taxon>
        <taxon>Bacillati</taxon>
        <taxon>Bacillota</taxon>
        <taxon>Clostridia</taxon>
        <taxon>Eubacteriales</taxon>
        <taxon>Clostridiales Family XVII. Incertae Sedis</taxon>
        <taxon>Sulfobacillus</taxon>
    </lineage>
</organism>
<dbReference type="PANTHER" id="PTHR43861">
    <property type="entry name" value="TRANS-ACONITATE 2-METHYLTRANSFERASE-RELATED"/>
    <property type="match status" value="1"/>
</dbReference>
<name>A0A1W1W9Q1_SULTA</name>
<dbReference type="InterPro" id="IPR029063">
    <property type="entry name" value="SAM-dependent_MTases_sf"/>
</dbReference>
<gene>
    <name evidence="3" type="ORF">SAMN00768000_0874</name>
</gene>
<protein>
    <submittedName>
        <fullName evidence="3">Methyltransferase domain-containing protein</fullName>
    </submittedName>
</protein>
<dbReference type="AlphaFoldDB" id="A0A1W1W9Q1"/>